<sequence>MNSLSFASFLAMALLATQSGAQFIIHTPPSATTCSPLRVTWTGGEAPYHLRIFPGQQPNSTVLRDLGEHSGLSTTWNVNVNGGTSVVFNLRDSSQNTAWSGAFTVNAGADTSCIDSSGGSVPSTSSSVTPATSGSASTGVTGLATASGISANTTSTLPVSSTVTSTGSAEASPSVPTSIMTTNTLTVPNPSASISITGSGITSAPATTSQSSGNSVRTNGGLAVIAALFALLG</sequence>
<dbReference type="PANTHER" id="PTHR37487:SF2">
    <property type="entry name" value="EXPRESSED PROTEIN"/>
    <property type="match status" value="1"/>
</dbReference>
<keyword evidence="2" id="KW-0732">Signal</keyword>
<feature type="chain" id="PRO_5040111654" description="Extracellular matrix protein" evidence="2">
    <location>
        <begin position="22"/>
        <end position="233"/>
    </location>
</feature>
<accession>A0A9P6CNA3</accession>
<evidence type="ECO:0008006" key="5">
    <source>
        <dbReference type="Google" id="ProtNLM"/>
    </source>
</evidence>
<feature type="compositionally biased region" description="Low complexity" evidence="1">
    <location>
        <begin position="116"/>
        <end position="140"/>
    </location>
</feature>
<feature type="region of interest" description="Disordered" evidence="1">
    <location>
        <begin position="154"/>
        <end position="183"/>
    </location>
</feature>
<dbReference type="OrthoDB" id="3362246at2759"/>
<keyword evidence="4" id="KW-1185">Reference proteome</keyword>
<proteinExistence type="predicted"/>
<evidence type="ECO:0000313" key="4">
    <source>
        <dbReference type="Proteomes" id="UP000807353"/>
    </source>
</evidence>
<evidence type="ECO:0000256" key="2">
    <source>
        <dbReference type="SAM" id="SignalP"/>
    </source>
</evidence>
<dbReference type="Proteomes" id="UP000807353">
    <property type="component" value="Unassembled WGS sequence"/>
</dbReference>
<feature type="signal peptide" evidence="2">
    <location>
        <begin position="1"/>
        <end position="21"/>
    </location>
</feature>
<dbReference type="AlphaFoldDB" id="A0A9P6CNA3"/>
<organism evidence="3 4">
    <name type="scientific">Collybia nuda</name>
    <dbReference type="NCBI Taxonomy" id="64659"/>
    <lineage>
        <taxon>Eukaryota</taxon>
        <taxon>Fungi</taxon>
        <taxon>Dikarya</taxon>
        <taxon>Basidiomycota</taxon>
        <taxon>Agaricomycotina</taxon>
        <taxon>Agaricomycetes</taxon>
        <taxon>Agaricomycetidae</taxon>
        <taxon>Agaricales</taxon>
        <taxon>Tricholomatineae</taxon>
        <taxon>Clitocybaceae</taxon>
        <taxon>Collybia</taxon>
    </lineage>
</organism>
<evidence type="ECO:0000256" key="1">
    <source>
        <dbReference type="SAM" id="MobiDB-lite"/>
    </source>
</evidence>
<name>A0A9P6CNA3_9AGAR</name>
<comment type="caution">
    <text evidence="3">The sequence shown here is derived from an EMBL/GenBank/DDBJ whole genome shotgun (WGS) entry which is preliminary data.</text>
</comment>
<reference evidence="3" key="1">
    <citation type="submission" date="2020-11" db="EMBL/GenBank/DDBJ databases">
        <authorList>
            <consortium name="DOE Joint Genome Institute"/>
            <person name="Ahrendt S."/>
            <person name="Riley R."/>
            <person name="Andreopoulos W."/>
            <person name="Labutti K."/>
            <person name="Pangilinan J."/>
            <person name="Ruiz-Duenas F.J."/>
            <person name="Barrasa J.M."/>
            <person name="Sanchez-Garcia M."/>
            <person name="Camarero S."/>
            <person name="Miyauchi S."/>
            <person name="Serrano A."/>
            <person name="Linde D."/>
            <person name="Babiker R."/>
            <person name="Drula E."/>
            <person name="Ayuso-Fernandez I."/>
            <person name="Pacheco R."/>
            <person name="Padilla G."/>
            <person name="Ferreira P."/>
            <person name="Barriuso J."/>
            <person name="Kellner H."/>
            <person name="Castanera R."/>
            <person name="Alfaro M."/>
            <person name="Ramirez L."/>
            <person name="Pisabarro A.G."/>
            <person name="Kuo A."/>
            <person name="Tritt A."/>
            <person name="Lipzen A."/>
            <person name="He G."/>
            <person name="Yan M."/>
            <person name="Ng V."/>
            <person name="Cullen D."/>
            <person name="Martin F."/>
            <person name="Rosso M.-N."/>
            <person name="Henrissat B."/>
            <person name="Hibbett D."/>
            <person name="Martinez A.T."/>
            <person name="Grigoriev I.V."/>
        </authorList>
    </citation>
    <scope>NUCLEOTIDE SEQUENCE</scope>
    <source>
        <strain evidence="3">CBS 247.69</strain>
    </source>
</reference>
<dbReference type="EMBL" id="MU150234">
    <property type="protein sequence ID" value="KAF9468070.1"/>
    <property type="molecule type" value="Genomic_DNA"/>
</dbReference>
<dbReference type="PANTHER" id="PTHR37487">
    <property type="entry name" value="CHROMOSOME 1, WHOLE GENOME SHOTGUN SEQUENCE"/>
    <property type="match status" value="1"/>
</dbReference>
<protein>
    <recommendedName>
        <fullName evidence="5">Extracellular matrix protein</fullName>
    </recommendedName>
</protein>
<evidence type="ECO:0000313" key="3">
    <source>
        <dbReference type="EMBL" id="KAF9468070.1"/>
    </source>
</evidence>
<feature type="compositionally biased region" description="Low complexity" evidence="1">
    <location>
        <begin position="154"/>
        <end position="172"/>
    </location>
</feature>
<feature type="compositionally biased region" description="Polar residues" evidence="1">
    <location>
        <begin position="174"/>
        <end position="183"/>
    </location>
</feature>
<gene>
    <name evidence="3" type="ORF">BDZ94DRAFT_1247111</name>
</gene>
<feature type="region of interest" description="Disordered" evidence="1">
    <location>
        <begin position="114"/>
        <end position="140"/>
    </location>
</feature>